<evidence type="ECO:0000259" key="4">
    <source>
        <dbReference type="Pfam" id="PF11967"/>
    </source>
</evidence>
<keyword evidence="3" id="KW-0234">DNA repair</keyword>
<evidence type="ECO:0000256" key="3">
    <source>
        <dbReference type="ARBA" id="ARBA00023204"/>
    </source>
</evidence>
<dbReference type="InterPro" id="IPR022572">
    <property type="entry name" value="DNA_rep/recomb_RecO_N"/>
</dbReference>
<evidence type="ECO:0000313" key="5">
    <source>
        <dbReference type="EMBL" id="MBU4693779.1"/>
    </source>
</evidence>
<keyword evidence="1" id="KW-0227">DNA damage</keyword>
<evidence type="ECO:0000256" key="2">
    <source>
        <dbReference type="ARBA" id="ARBA00023172"/>
    </source>
</evidence>
<proteinExistence type="predicted"/>
<dbReference type="Proteomes" id="UP000812267">
    <property type="component" value="Unassembled WGS sequence"/>
</dbReference>
<keyword evidence="6" id="KW-1185">Reference proteome</keyword>
<evidence type="ECO:0000256" key="1">
    <source>
        <dbReference type="ARBA" id="ARBA00022763"/>
    </source>
</evidence>
<evidence type="ECO:0000313" key="6">
    <source>
        <dbReference type="Proteomes" id="UP000812267"/>
    </source>
</evidence>
<dbReference type="PANTHER" id="PTHR33991">
    <property type="entry name" value="DNA REPAIR PROTEIN RECO"/>
    <property type="match status" value="1"/>
</dbReference>
<dbReference type="EMBL" id="JAHMHK010000004">
    <property type="protein sequence ID" value="MBU4693779.1"/>
    <property type="molecule type" value="Genomic_DNA"/>
</dbReference>
<dbReference type="PANTHER" id="PTHR33991:SF1">
    <property type="entry name" value="DNA REPAIR PROTEIN RECO"/>
    <property type="match status" value="1"/>
</dbReference>
<dbReference type="Pfam" id="PF02565">
    <property type="entry name" value="RecO_C"/>
    <property type="match status" value="1"/>
</dbReference>
<organism evidence="5 6">
    <name type="scientific">Mycoplasma zalophidermidis</name>
    <dbReference type="NCBI Taxonomy" id="398174"/>
    <lineage>
        <taxon>Bacteria</taxon>
        <taxon>Bacillati</taxon>
        <taxon>Mycoplasmatota</taxon>
        <taxon>Mollicutes</taxon>
        <taxon>Mycoplasmataceae</taxon>
        <taxon>Mycoplasma</taxon>
    </lineage>
</organism>
<comment type="caution">
    <text evidence="5">The sequence shown here is derived from an EMBL/GenBank/DDBJ whole genome shotgun (WGS) entry which is preliminary data.</text>
</comment>
<name>A0ABS6DSE2_9MOLU</name>
<feature type="domain" description="DNA replication/recombination mediator RecO N-terminal" evidence="4">
    <location>
        <begin position="15"/>
        <end position="80"/>
    </location>
</feature>
<gene>
    <name evidence="5" type="primary">recO</name>
    <name evidence="5" type="ORF">KQ878_02680</name>
</gene>
<protein>
    <submittedName>
        <fullName evidence="5">DNA repair protein RecO</fullName>
    </submittedName>
</protein>
<accession>A0ABS6DSE2</accession>
<dbReference type="InterPro" id="IPR003717">
    <property type="entry name" value="RecO"/>
</dbReference>
<reference evidence="5" key="1">
    <citation type="submission" date="2021-06" db="EMBL/GenBank/DDBJ databases">
        <title>Novel Mycoplasma species detected in California sea lions (Zalophus californianus) from the USA.</title>
        <authorList>
            <person name="Volokhov D.V."/>
            <person name="Furtak V.A."/>
            <person name="Zagorodnyaya T.A."/>
        </authorList>
    </citation>
    <scope>NUCLEOTIDE SEQUENCE [LARGE SCALE GENOMIC DNA]</scope>
    <source>
        <strain evidence="5">CSL 4779</strain>
    </source>
</reference>
<keyword evidence="2" id="KW-0233">DNA recombination</keyword>
<dbReference type="NCBIfam" id="TIGR00613">
    <property type="entry name" value="reco"/>
    <property type="match status" value="1"/>
</dbReference>
<dbReference type="Pfam" id="PF11967">
    <property type="entry name" value="RecO_N"/>
    <property type="match status" value="1"/>
</dbReference>
<dbReference type="RefSeq" id="WP_216505611.1">
    <property type="nucleotide sequence ID" value="NZ_JAHMHJ010000004.1"/>
</dbReference>
<sequence>MAETIEKVIVVNISDSPTGSLDGLVDFFGPDGPIRLLAKGINKPESKNRANLLLGSCVEIEYFKARQKGSIGRLKKSTTLYSLDYSNNLNLVFLTRCLKIVKSIKSKSLAVYNAYFQIIHRLGEGLNRRLLLFILAQSLNYYGIAPITTKCCVCSSSFNLCDFSYYQGGFLCSKHSVKPRWNKELKSIYYLFSDLEKFLAISNDAIVNYLYGELLDHLHNNGISINF</sequence>